<evidence type="ECO:0000256" key="2">
    <source>
        <dbReference type="ARBA" id="ARBA00007405"/>
    </source>
</evidence>
<evidence type="ECO:0000313" key="12">
    <source>
        <dbReference type="EMBL" id="TYC59643.1"/>
    </source>
</evidence>
<proteinExistence type="inferred from homology"/>
<dbReference type="InterPro" id="IPR050862">
    <property type="entry name" value="RdRp_reductase_class-2"/>
</dbReference>
<protein>
    <recommendedName>
        <fullName evidence="10">Vitamin B12-dependent ribonucleotide reductase</fullName>
        <ecNumber evidence="10">1.17.4.1</ecNumber>
    </recommendedName>
</protein>
<comment type="caution">
    <text evidence="12">The sequence shown here is derived from an EMBL/GenBank/DDBJ whole genome shotgun (WGS) entry which is preliminary data.</text>
</comment>
<reference evidence="12 13" key="1">
    <citation type="submission" date="2019-01" db="EMBL/GenBank/DDBJ databases">
        <title>Zoogloea oleivorans genome sequencing and assembly.</title>
        <authorList>
            <person name="Tancsics A."/>
            <person name="Farkas M."/>
            <person name="Kriszt B."/>
            <person name="Maroti G."/>
            <person name="Horvath B."/>
        </authorList>
    </citation>
    <scope>NUCLEOTIDE SEQUENCE [LARGE SCALE GENOMIC DNA]</scope>
    <source>
        <strain evidence="12 13">Buc</strain>
    </source>
</reference>
<dbReference type="PRINTS" id="PR01183">
    <property type="entry name" value="RIBORDTASEM1"/>
</dbReference>
<evidence type="ECO:0000256" key="7">
    <source>
        <dbReference type="ARBA" id="ARBA00023157"/>
    </source>
</evidence>
<keyword evidence="3 10" id="KW-0846">Cobalamin</keyword>
<evidence type="ECO:0000256" key="8">
    <source>
        <dbReference type="ARBA" id="ARBA00023285"/>
    </source>
</evidence>
<evidence type="ECO:0000256" key="3">
    <source>
        <dbReference type="ARBA" id="ARBA00022628"/>
    </source>
</evidence>
<evidence type="ECO:0000259" key="11">
    <source>
        <dbReference type="Pfam" id="PF02867"/>
    </source>
</evidence>
<dbReference type="GO" id="GO:0031419">
    <property type="term" value="F:cobalamin binding"/>
    <property type="evidence" value="ECO:0007669"/>
    <property type="project" value="UniProtKB-KW"/>
</dbReference>
<dbReference type="Proteomes" id="UP000389128">
    <property type="component" value="Unassembled WGS sequence"/>
</dbReference>
<evidence type="ECO:0000313" key="13">
    <source>
        <dbReference type="Proteomes" id="UP000389128"/>
    </source>
</evidence>
<keyword evidence="5 10" id="KW-0547">Nucleotide-binding</keyword>
<name>A0A6C2D1K5_9RHOO</name>
<dbReference type="CDD" id="cd02888">
    <property type="entry name" value="RNR_II_dimer"/>
    <property type="match status" value="1"/>
</dbReference>
<dbReference type="OrthoDB" id="9762933at2"/>
<dbReference type="Gene3D" id="3.20.70.20">
    <property type="match status" value="1"/>
</dbReference>
<dbReference type="EC" id="1.17.4.1" evidence="10"/>
<dbReference type="InterPro" id="IPR013344">
    <property type="entry name" value="RNR_NrdJ/NrdZ"/>
</dbReference>
<sequence length="961" mass="105766">MTATTKSTKNQPATAANLLPQEICDEVLLEKYAKGNEQNIADVRTRVARALAAMEVEEKRAHWEARFLEAQQKGFVPAGRINSAAGTNLAATLINCFVQPVGDSITESVDGRCGIYTALAQSAETMRRGGGVGYDFSSIRPKGAMVRGTQSNASGPVSYMRVFDRSCETVESAGSRRGAQMGVLRCDHPDIEEFIHAKDHGDLSNFNVSIAVTDIFMQAVESDGDVELAHKAEPSSEFKDSGAYQRDDGLWVYRKVRARDLWDQVMRSTYDHAEPGILFLDRMNRDNNLYYCETIEATNPCAEQPLPPYGCCCLGSINLTLYIKDAFSDKASFDFAGFAKTVETSIRMLDNVLEATHWPLEQQHAEAQSKRRVGLGFTGLGNALAMLCLRYDTDAARAMATKISEFMRDQAYLASVELAKERGAFPLFNADMYLSGGNFASRLPAEVKDKIRKHGLRNSHLLSIAPTGTISLAFADNASNGIEPPFSYTYTRKKRMADGTLKEYAVEDYAWRLYKHIGGDVSKLPEYFVTALEISAQAHKDMVAAVAPYVDTSISKTVNVPEDYPYADFENLYLDAWKSGLKGLATYRPNAVLGSVLSVTPTTEQKQPHDLEISDDTNRRLSIKSLPAPVLSSLRWPGRPDLPDGNAAWTYMLSTPQGNFALFVGHMDPVEESPAKGAFPFEVWVNGADQPRGLGAVAKTLSMDMRANDRGWLKLKLETLAKTVGEKPFELRFPPHGEQKLMPGVVSAFAQVVRYRCEKLGALEEGDLPNPVLDSLFSLAEPKTGTDGTLSWTVDIQNPATGEDFVLGLKEITLPDGVTRPYSMWLSGNYPRALDGLSRILSLDMRVMDPAWIGMKLRKLIDYPEPLGDFMAFVPGTRRQQNWPSTVAYLAALIIHRYAMLGVLNEAGYPTREMGILESPRDNNEPKVMQGALCGECGNHSVIRKDGCDFCTACGAVGTCG</sequence>
<dbReference type="EMBL" id="SDKK01000007">
    <property type="protein sequence ID" value="TYC59643.1"/>
    <property type="molecule type" value="Genomic_DNA"/>
</dbReference>
<keyword evidence="6 10" id="KW-0560">Oxidoreductase</keyword>
<dbReference type="NCBIfam" id="TIGR02504">
    <property type="entry name" value="NrdJ_Z"/>
    <property type="match status" value="1"/>
</dbReference>
<comment type="function">
    <text evidence="10">Catalyzes the reduction of ribonucleotides to deoxyribonucleotides. May function to provide a pool of deoxyribonucleotide precursors for DNA repair during oxygen limitation and/or for immediate growth after restoration of oxygen.</text>
</comment>
<dbReference type="AlphaFoldDB" id="A0A6C2D1K5"/>
<dbReference type="GO" id="GO:0000166">
    <property type="term" value="F:nucleotide binding"/>
    <property type="evidence" value="ECO:0007669"/>
    <property type="project" value="UniProtKB-KW"/>
</dbReference>
<dbReference type="InterPro" id="IPR000788">
    <property type="entry name" value="RNR_lg_C"/>
</dbReference>
<evidence type="ECO:0000256" key="4">
    <source>
        <dbReference type="ARBA" id="ARBA00022634"/>
    </source>
</evidence>
<gene>
    <name evidence="12" type="ORF">ETQ85_08750</name>
</gene>
<dbReference type="SUPFAM" id="SSF51998">
    <property type="entry name" value="PFL-like glycyl radical enzymes"/>
    <property type="match status" value="1"/>
</dbReference>
<feature type="domain" description="Ribonucleotide reductase large subunit C-terminal" evidence="11">
    <location>
        <begin position="95"/>
        <end position="587"/>
    </location>
</feature>
<dbReference type="GO" id="GO:0071897">
    <property type="term" value="P:DNA biosynthetic process"/>
    <property type="evidence" value="ECO:0007669"/>
    <property type="project" value="UniProtKB-KW"/>
</dbReference>
<comment type="cofactor">
    <cofactor evidence="1 10">
        <name>adenosylcob(III)alamin</name>
        <dbReference type="ChEBI" id="CHEBI:18408"/>
    </cofactor>
</comment>
<comment type="similarity">
    <text evidence="2 10">Belongs to the ribonucleoside diphosphate reductase class-2 family.</text>
</comment>
<keyword evidence="8 10" id="KW-0170">Cobalt</keyword>
<comment type="catalytic activity">
    <reaction evidence="9 10">
        <text>a 2'-deoxyribonucleoside 5'-diphosphate + [thioredoxin]-disulfide + H2O = a ribonucleoside 5'-diphosphate + [thioredoxin]-dithiol</text>
        <dbReference type="Rhea" id="RHEA:23252"/>
        <dbReference type="Rhea" id="RHEA-COMP:10698"/>
        <dbReference type="Rhea" id="RHEA-COMP:10700"/>
        <dbReference type="ChEBI" id="CHEBI:15377"/>
        <dbReference type="ChEBI" id="CHEBI:29950"/>
        <dbReference type="ChEBI" id="CHEBI:50058"/>
        <dbReference type="ChEBI" id="CHEBI:57930"/>
        <dbReference type="ChEBI" id="CHEBI:73316"/>
        <dbReference type="EC" id="1.17.4.1"/>
    </reaction>
</comment>
<evidence type="ECO:0000256" key="9">
    <source>
        <dbReference type="ARBA" id="ARBA00047754"/>
    </source>
</evidence>
<accession>A0A6C2D1K5</accession>
<evidence type="ECO:0000256" key="10">
    <source>
        <dbReference type="RuleBase" id="RU364064"/>
    </source>
</evidence>
<evidence type="ECO:0000256" key="6">
    <source>
        <dbReference type="ARBA" id="ARBA00023002"/>
    </source>
</evidence>
<keyword evidence="4 10" id="KW-0237">DNA synthesis</keyword>
<dbReference type="RefSeq" id="WP_148578665.1">
    <property type="nucleotide sequence ID" value="NZ_JAVEUW010000003.1"/>
</dbReference>
<dbReference type="Pfam" id="PF02867">
    <property type="entry name" value="Ribonuc_red_lgC"/>
    <property type="match status" value="1"/>
</dbReference>
<organism evidence="12 13">
    <name type="scientific">Zoogloea oleivorans</name>
    <dbReference type="NCBI Taxonomy" id="1552750"/>
    <lineage>
        <taxon>Bacteria</taxon>
        <taxon>Pseudomonadati</taxon>
        <taxon>Pseudomonadota</taxon>
        <taxon>Betaproteobacteria</taxon>
        <taxon>Rhodocyclales</taxon>
        <taxon>Zoogloeaceae</taxon>
        <taxon>Zoogloea</taxon>
    </lineage>
</organism>
<dbReference type="PANTHER" id="PTHR43371">
    <property type="entry name" value="VITAMIN B12-DEPENDENT RIBONUCLEOTIDE REDUCTASE"/>
    <property type="match status" value="1"/>
</dbReference>
<keyword evidence="13" id="KW-1185">Reference proteome</keyword>
<dbReference type="GO" id="GO:0004748">
    <property type="term" value="F:ribonucleoside-diphosphate reductase activity, thioredoxin disulfide as acceptor"/>
    <property type="evidence" value="ECO:0007669"/>
    <property type="project" value="UniProtKB-EC"/>
</dbReference>
<evidence type="ECO:0000256" key="1">
    <source>
        <dbReference type="ARBA" id="ARBA00001922"/>
    </source>
</evidence>
<evidence type="ECO:0000256" key="5">
    <source>
        <dbReference type="ARBA" id="ARBA00022741"/>
    </source>
</evidence>
<dbReference type="PANTHER" id="PTHR43371:SF1">
    <property type="entry name" value="RIBONUCLEOSIDE-DIPHOSPHATE REDUCTASE"/>
    <property type="match status" value="1"/>
</dbReference>
<keyword evidence="7" id="KW-1015">Disulfide bond</keyword>